<keyword evidence="5" id="KW-0520">NAD</keyword>
<evidence type="ECO:0000259" key="7">
    <source>
        <dbReference type="Pfam" id="PF02800"/>
    </source>
</evidence>
<reference evidence="8" key="1">
    <citation type="submission" date="2022-08" db="EMBL/GenBank/DDBJ databases">
        <authorList>
            <person name="Marques A."/>
        </authorList>
    </citation>
    <scope>NUCLEOTIDE SEQUENCE</scope>
    <source>
        <strain evidence="8">RhyPub2mFocal</strain>
        <tissue evidence="8">Leaves</tissue>
    </source>
</reference>
<gene>
    <name evidence="8" type="ORF">LUZ62_027900</name>
</gene>
<keyword evidence="6" id="KW-0324">Glycolysis</keyword>
<dbReference type="GO" id="GO:0005829">
    <property type="term" value="C:cytosol"/>
    <property type="evidence" value="ECO:0007669"/>
    <property type="project" value="TreeGrafter"/>
</dbReference>
<dbReference type="PANTHER" id="PTHR10836:SF112">
    <property type="entry name" value="GLYCERALDEHYDE-3-PHOSPHATE DEHYDROGENASE GAPC1, CYTOSOLIC-RELATED"/>
    <property type="match status" value="1"/>
</dbReference>
<sequence length="79" mass="8367">MFVVGVNETEPKSDIDIVSIASFNIIPISIGAAEAVGEVLLALNGELAGIAFRVPIVNVSVVDHTVRLEKADKYCLSQV</sequence>
<name>A0AAV8HF75_9POAL</name>
<dbReference type="Pfam" id="PF02800">
    <property type="entry name" value="Gp_dh_C"/>
    <property type="match status" value="1"/>
</dbReference>
<evidence type="ECO:0000256" key="4">
    <source>
        <dbReference type="ARBA" id="ARBA00023002"/>
    </source>
</evidence>
<evidence type="ECO:0000256" key="1">
    <source>
        <dbReference type="ARBA" id="ARBA00004869"/>
    </source>
</evidence>
<dbReference type="Proteomes" id="UP001140206">
    <property type="component" value="Chromosome 1"/>
</dbReference>
<evidence type="ECO:0000256" key="3">
    <source>
        <dbReference type="ARBA" id="ARBA00013119"/>
    </source>
</evidence>
<dbReference type="SUPFAM" id="SSF55347">
    <property type="entry name" value="Glyceraldehyde-3-phosphate dehydrogenase-like, C-terminal domain"/>
    <property type="match status" value="1"/>
</dbReference>
<dbReference type="AlphaFoldDB" id="A0AAV8HF75"/>
<dbReference type="EMBL" id="JAMFTS010000001">
    <property type="protein sequence ID" value="KAJ4815334.1"/>
    <property type="molecule type" value="Genomic_DNA"/>
</dbReference>
<dbReference type="PANTHER" id="PTHR10836">
    <property type="entry name" value="GLYCERALDEHYDE 3-PHOSPHATE DEHYDROGENASE"/>
    <property type="match status" value="1"/>
</dbReference>
<dbReference type="GO" id="GO:0004365">
    <property type="term" value="F:glyceraldehyde-3-phosphate dehydrogenase (NAD+) (phosphorylating) activity"/>
    <property type="evidence" value="ECO:0007669"/>
    <property type="project" value="UniProtKB-EC"/>
</dbReference>
<proteinExistence type="inferred from homology"/>
<dbReference type="EC" id="1.2.1.12" evidence="3"/>
<comment type="pathway">
    <text evidence="1">Carbohydrate degradation; glycolysis; pyruvate from D-glyceraldehyde 3-phosphate: step 1/5.</text>
</comment>
<comment type="similarity">
    <text evidence="2">Belongs to the glyceraldehyde-3-phosphate dehydrogenase family.</text>
</comment>
<comment type="caution">
    <text evidence="8">The sequence shown here is derived from an EMBL/GenBank/DDBJ whole genome shotgun (WGS) entry which is preliminary data.</text>
</comment>
<evidence type="ECO:0000256" key="6">
    <source>
        <dbReference type="ARBA" id="ARBA00023152"/>
    </source>
</evidence>
<dbReference type="GO" id="GO:0006096">
    <property type="term" value="P:glycolytic process"/>
    <property type="evidence" value="ECO:0007669"/>
    <property type="project" value="UniProtKB-KW"/>
</dbReference>
<feature type="domain" description="Glyceraldehyde 3-phosphate dehydrogenase catalytic" evidence="7">
    <location>
        <begin position="12"/>
        <end position="72"/>
    </location>
</feature>
<keyword evidence="4" id="KW-0560">Oxidoreductase</keyword>
<protein>
    <recommendedName>
        <fullName evidence="3">glyceraldehyde-3-phosphate dehydrogenase (phosphorylating)</fullName>
        <ecNumber evidence="3">1.2.1.12</ecNumber>
    </recommendedName>
</protein>
<evidence type="ECO:0000256" key="2">
    <source>
        <dbReference type="ARBA" id="ARBA00007406"/>
    </source>
</evidence>
<evidence type="ECO:0000256" key="5">
    <source>
        <dbReference type="ARBA" id="ARBA00023027"/>
    </source>
</evidence>
<evidence type="ECO:0000313" key="9">
    <source>
        <dbReference type="Proteomes" id="UP001140206"/>
    </source>
</evidence>
<dbReference type="InterPro" id="IPR020831">
    <property type="entry name" value="GlycerAld/Erythrose_P_DH"/>
</dbReference>
<dbReference type="Gene3D" id="3.30.360.10">
    <property type="entry name" value="Dihydrodipicolinate Reductase, domain 2"/>
    <property type="match status" value="1"/>
</dbReference>
<keyword evidence="9" id="KW-1185">Reference proteome</keyword>
<accession>A0AAV8HF75</accession>
<evidence type="ECO:0000313" key="8">
    <source>
        <dbReference type="EMBL" id="KAJ4815334.1"/>
    </source>
</evidence>
<organism evidence="8 9">
    <name type="scientific">Rhynchospora pubera</name>
    <dbReference type="NCBI Taxonomy" id="906938"/>
    <lineage>
        <taxon>Eukaryota</taxon>
        <taxon>Viridiplantae</taxon>
        <taxon>Streptophyta</taxon>
        <taxon>Embryophyta</taxon>
        <taxon>Tracheophyta</taxon>
        <taxon>Spermatophyta</taxon>
        <taxon>Magnoliopsida</taxon>
        <taxon>Liliopsida</taxon>
        <taxon>Poales</taxon>
        <taxon>Cyperaceae</taxon>
        <taxon>Cyperoideae</taxon>
        <taxon>Rhynchosporeae</taxon>
        <taxon>Rhynchospora</taxon>
    </lineage>
</organism>
<dbReference type="InterPro" id="IPR020829">
    <property type="entry name" value="GlycerAld_3-P_DH_cat"/>
</dbReference>